<dbReference type="PANTHER" id="PTHR46791">
    <property type="entry name" value="EXPRESSED PROTEIN"/>
    <property type="match status" value="1"/>
</dbReference>
<dbReference type="Pfam" id="PF24764">
    <property type="entry name" value="rva_4"/>
    <property type="match status" value="1"/>
</dbReference>
<sequence>MVAALEEAIHKSADPLEVPMLSVMSTAALPGHRGRPRKEIDKKFLAGALGLRGPTAISKTLRISSRTVRRRALDYGLVEPGAPCYQDLPQPDGSIQRVWQSTGPQISSISNTPHQLDEEVADILRLFPHFGRTMIAGASTGLSIDSLLHRQTVTGLAGALRSRGLRVPIDRIEASYLRVNGAPPRMFGDRRIERKTYSVPGVNSLWHHDGYHGLIRWKMLTHAFIDGKS</sequence>
<accession>A0AAW0ACG5</accession>
<gene>
    <name evidence="2" type="ORF">R3P38DRAFT_3366759</name>
</gene>
<organism evidence="2 3">
    <name type="scientific">Favolaschia claudopus</name>
    <dbReference type="NCBI Taxonomy" id="2862362"/>
    <lineage>
        <taxon>Eukaryota</taxon>
        <taxon>Fungi</taxon>
        <taxon>Dikarya</taxon>
        <taxon>Basidiomycota</taxon>
        <taxon>Agaricomycotina</taxon>
        <taxon>Agaricomycetes</taxon>
        <taxon>Agaricomycetidae</taxon>
        <taxon>Agaricales</taxon>
        <taxon>Marasmiineae</taxon>
        <taxon>Mycenaceae</taxon>
        <taxon>Favolaschia</taxon>
    </lineage>
</organism>
<dbReference type="Proteomes" id="UP001362999">
    <property type="component" value="Unassembled WGS sequence"/>
</dbReference>
<dbReference type="AlphaFoldDB" id="A0AAW0ACG5"/>
<name>A0AAW0ACG5_9AGAR</name>
<proteinExistence type="predicted"/>
<dbReference type="EMBL" id="JAWWNJ010000075">
    <property type="protein sequence ID" value="KAK7006526.1"/>
    <property type="molecule type" value="Genomic_DNA"/>
</dbReference>
<reference evidence="2 3" key="1">
    <citation type="journal article" date="2024" name="J Genomics">
        <title>Draft genome sequencing and assembly of Favolaschia claudopus CIRM-BRFM 2984 isolated from oak limbs.</title>
        <authorList>
            <person name="Navarro D."/>
            <person name="Drula E."/>
            <person name="Chaduli D."/>
            <person name="Cazenave R."/>
            <person name="Ahrendt S."/>
            <person name="Wang J."/>
            <person name="Lipzen A."/>
            <person name="Daum C."/>
            <person name="Barry K."/>
            <person name="Grigoriev I.V."/>
            <person name="Favel A."/>
            <person name="Rosso M.N."/>
            <person name="Martin F."/>
        </authorList>
    </citation>
    <scope>NUCLEOTIDE SEQUENCE [LARGE SCALE GENOMIC DNA]</scope>
    <source>
        <strain evidence="2 3">CIRM-BRFM 2984</strain>
    </source>
</reference>
<evidence type="ECO:0000313" key="3">
    <source>
        <dbReference type="Proteomes" id="UP001362999"/>
    </source>
</evidence>
<protein>
    <recommendedName>
        <fullName evidence="1">Integrase core domain-containing protein</fullName>
    </recommendedName>
</protein>
<dbReference type="PANTHER" id="PTHR46791:SF5">
    <property type="entry name" value="CLR5 DOMAIN-CONTAINING PROTEIN-RELATED"/>
    <property type="match status" value="1"/>
</dbReference>
<evidence type="ECO:0000259" key="1">
    <source>
        <dbReference type="Pfam" id="PF24764"/>
    </source>
</evidence>
<comment type="caution">
    <text evidence="2">The sequence shown here is derived from an EMBL/GenBank/DDBJ whole genome shotgun (WGS) entry which is preliminary data.</text>
</comment>
<evidence type="ECO:0000313" key="2">
    <source>
        <dbReference type="EMBL" id="KAK7006526.1"/>
    </source>
</evidence>
<feature type="domain" description="Integrase core" evidence="1">
    <location>
        <begin position="197"/>
        <end position="229"/>
    </location>
</feature>
<dbReference type="InterPro" id="IPR058913">
    <property type="entry name" value="Integrase_dom_put"/>
</dbReference>
<keyword evidence="3" id="KW-1185">Reference proteome</keyword>